<feature type="domain" description="CMP/dCMP-type deaminase" evidence="9">
    <location>
        <begin position="27"/>
        <end position="140"/>
    </location>
</feature>
<gene>
    <name evidence="10" type="primary">tadA_1</name>
    <name evidence="8" type="synonym">tadA</name>
    <name evidence="10" type="ORF">CRLFYP8_01580</name>
</gene>
<dbReference type="GO" id="GO:0052717">
    <property type="term" value="F:tRNA-specific adenosine-34 deaminase activity"/>
    <property type="evidence" value="ECO:0007669"/>
    <property type="project" value="UniProtKB-UniRule"/>
</dbReference>
<protein>
    <recommendedName>
        <fullName evidence="8">tRNA-specific adenosine deaminase</fullName>
        <ecNumber evidence="8">3.5.4.33</ecNumber>
    </recommendedName>
</protein>
<evidence type="ECO:0000313" key="10">
    <source>
        <dbReference type="EMBL" id="VYT60942.1"/>
    </source>
</evidence>
<dbReference type="CDD" id="cd01285">
    <property type="entry name" value="nucleoside_deaminase"/>
    <property type="match status" value="1"/>
</dbReference>
<dbReference type="SUPFAM" id="SSF53927">
    <property type="entry name" value="Cytidine deaminase-like"/>
    <property type="match status" value="1"/>
</dbReference>
<evidence type="ECO:0000256" key="1">
    <source>
        <dbReference type="ARBA" id="ARBA00010669"/>
    </source>
</evidence>
<keyword evidence="5 8" id="KW-0378">Hydrolase</keyword>
<dbReference type="HAMAP" id="MF_00972">
    <property type="entry name" value="tRNA_aden_deaminase"/>
    <property type="match status" value="1"/>
</dbReference>
<evidence type="ECO:0000256" key="7">
    <source>
        <dbReference type="ARBA" id="ARBA00048045"/>
    </source>
</evidence>
<dbReference type="InterPro" id="IPR016192">
    <property type="entry name" value="APOBEC/CMP_deaminase_Zn-bd"/>
</dbReference>
<comment type="cofactor">
    <cofactor evidence="8">
        <name>Zn(2+)</name>
        <dbReference type="ChEBI" id="CHEBI:29105"/>
    </cofactor>
    <text evidence="8">Binds 1 zinc ion per subunit.</text>
</comment>
<evidence type="ECO:0000256" key="5">
    <source>
        <dbReference type="ARBA" id="ARBA00022801"/>
    </source>
</evidence>
<name>A0A6N2Y4E3_9FIRM</name>
<evidence type="ECO:0000259" key="9">
    <source>
        <dbReference type="PROSITE" id="PS51747"/>
    </source>
</evidence>
<proteinExistence type="inferred from homology"/>
<feature type="binding site" evidence="8">
    <location>
        <position position="111"/>
    </location>
    <ligand>
        <name>Zn(2+)</name>
        <dbReference type="ChEBI" id="CHEBI:29105"/>
        <note>catalytic</note>
    </ligand>
</feature>
<comment type="similarity">
    <text evidence="1">Belongs to the cytidine and deoxycytidylate deaminase family. ADAT2 subfamily.</text>
</comment>
<accession>A0A6N2Y4E3</accession>
<dbReference type="Gene3D" id="3.40.140.10">
    <property type="entry name" value="Cytidine Deaminase, domain 2"/>
    <property type="match status" value="1"/>
</dbReference>
<dbReference type="InterPro" id="IPR028883">
    <property type="entry name" value="tRNA_aden_deaminase"/>
</dbReference>
<comment type="catalytic activity">
    <reaction evidence="7 8">
        <text>adenosine(34) in tRNA + H2O + H(+) = inosine(34) in tRNA + NH4(+)</text>
        <dbReference type="Rhea" id="RHEA:43168"/>
        <dbReference type="Rhea" id="RHEA-COMP:10373"/>
        <dbReference type="Rhea" id="RHEA-COMP:10374"/>
        <dbReference type="ChEBI" id="CHEBI:15377"/>
        <dbReference type="ChEBI" id="CHEBI:15378"/>
        <dbReference type="ChEBI" id="CHEBI:28938"/>
        <dbReference type="ChEBI" id="CHEBI:74411"/>
        <dbReference type="ChEBI" id="CHEBI:82852"/>
        <dbReference type="EC" id="3.5.4.33"/>
    </reaction>
</comment>
<dbReference type="Pfam" id="PF00383">
    <property type="entry name" value="dCMP_cyt_deam_1"/>
    <property type="match status" value="1"/>
</dbReference>
<keyword evidence="6 8" id="KW-0862">Zinc</keyword>
<feature type="active site" description="Proton donor" evidence="8">
    <location>
        <position position="80"/>
    </location>
</feature>
<feature type="binding site" evidence="8">
    <location>
        <position position="108"/>
    </location>
    <ligand>
        <name>Zn(2+)</name>
        <dbReference type="ChEBI" id="CHEBI:29105"/>
        <note>catalytic</note>
    </ligand>
</feature>
<dbReference type="PANTHER" id="PTHR11079">
    <property type="entry name" value="CYTOSINE DEAMINASE FAMILY MEMBER"/>
    <property type="match status" value="1"/>
</dbReference>
<organism evidence="10">
    <name type="scientific">Thomasclavelia ramosa</name>
    <dbReference type="NCBI Taxonomy" id="1547"/>
    <lineage>
        <taxon>Bacteria</taxon>
        <taxon>Bacillati</taxon>
        <taxon>Bacillota</taxon>
        <taxon>Erysipelotrichia</taxon>
        <taxon>Erysipelotrichales</taxon>
        <taxon>Coprobacillaceae</taxon>
        <taxon>Thomasclavelia</taxon>
    </lineage>
</organism>
<dbReference type="PROSITE" id="PS00903">
    <property type="entry name" value="CYT_DCMP_DEAMINASES_1"/>
    <property type="match status" value="1"/>
</dbReference>
<dbReference type="PANTHER" id="PTHR11079:SF202">
    <property type="entry name" value="TRNA-SPECIFIC ADENOSINE DEAMINASE"/>
    <property type="match status" value="1"/>
</dbReference>
<evidence type="ECO:0000256" key="8">
    <source>
        <dbReference type="HAMAP-Rule" id="MF_00972"/>
    </source>
</evidence>
<comment type="subunit">
    <text evidence="2 8">Homodimer.</text>
</comment>
<keyword evidence="4 8" id="KW-0479">Metal-binding</keyword>
<evidence type="ECO:0000256" key="4">
    <source>
        <dbReference type="ARBA" id="ARBA00022723"/>
    </source>
</evidence>
<dbReference type="InterPro" id="IPR002125">
    <property type="entry name" value="CMP_dCMP_dom"/>
</dbReference>
<evidence type="ECO:0000256" key="3">
    <source>
        <dbReference type="ARBA" id="ARBA00022694"/>
    </source>
</evidence>
<dbReference type="EC" id="3.5.4.33" evidence="8"/>
<dbReference type="PROSITE" id="PS51747">
    <property type="entry name" value="CYT_DCMP_DEAMINASES_2"/>
    <property type="match status" value="1"/>
</dbReference>
<sequence length="177" mass="19867">MSGPEGSSIKNPRLCVVVFCIKEKVMDQDLEFMEIAYQEALKCLDMDEVPVGAVIVKDGKIIACGRNLRETSKRATAHAEIIAIEEACRTLNSWYLDECTLYVTLEPCVMCSGAIINSRIQRVVFGAFESRWLALTTIYQSDIPVNHQPVIVSGVLGDKCSKVIKDYFKNKRKRDKS</sequence>
<keyword evidence="3 8" id="KW-0819">tRNA processing</keyword>
<dbReference type="EMBL" id="CACRTL010000013">
    <property type="protein sequence ID" value="VYT60942.1"/>
    <property type="molecule type" value="Genomic_DNA"/>
</dbReference>
<dbReference type="AlphaFoldDB" id="A0A6N2Y4E3"/>
<dbReference type="GO" id="GO:0002100">
    <property type="term" value="P:tRNA wobble adenosine to inosine editing"/>
    <property type="evidence" value="ECO:0007669"/>
    <property type="project" value="UniProtKB-UniRule"/>
</dbReference>
<feature type="binding site" evidence="8">
    <location>
        <position position="78"/>
    </location>
    <ligand>
        <name>Zn(2+)</name>
        <dbReference type="ChEBI" id="CHEBI:29105"/>
        <note>catalytic</note>
    </ligand>
</feature>
<evidence type="ECO:0000256" key="6">
    <source>
        <dbReference type="ARBA" id="ARBA00022833"/>
    </source>
</evidence>
<dbReference type="GO" id="GO:0008270">
    <property type="term" value="F:zinc ion binding"/>
    <property type="evidence" value="ECO:0007669"/>
    <property type="project" value="UniProtKB-UniRule"/>
</dbReference>
<dbReference type="InterPro" id="IPR016193">
    <property type="entry name" value="Cytidine_deaminase-like"/>
</dbReference>
<reference evidence="10" key="1">
    <citation type="submission" date="2019-11" db="EMBL/GenBank/DDBJ databases">
        <authorList>
            <person name="Feng L."/>
        </authorList>
    </citation>
    <scope>NUCLEOTIDE SEQUENCE</scope>
    <source>
        <strain evidence="10">CramosumLFYP8</strain>
    </source>
</reference>
<evidence type="ECO:0000256" key="2">
    <source>
        <dbReference type="ARBA" id="ARBA00011738"/>
    </source>
</evidence>
<comment type="function">
    <text evidence="8">Catalyzes the deamination of adenosine to inosine at the wobble position 34 of tRNA(Arg2).</text>
</comment>